<dbReference type="STRING" id="1392247.A0A3N4KA53"/>
<dbReference type="Proteomes" id="UP000277580">
    <property type="component" value="Unassembled WGS sequence"/>
</dbReference>
<evidence type="ECO:0000313" key="2">
    <source>
        <dbReference type="Proteomes" id="UP000277580"/>
    </source>
</evidence>
<proteinExistence type="predicted"/>
<dbReference type="PROSITE" id="PS51257">
    <property type="entry name" value="PROKAR_LIPOPROTEIN"/>
    <property type="match status" value="1"/>
</dbReference>
<evidence type="ECO:0000313" key="1">
    <source>
        <dbReference type="EMBL" id="RPB07380.1"/>
    </source>
</evidence>
<dbReference type="InParanoid" id="A0A3N4KA53"/>
<reference evidence="1 2" key="1">
    <citation type="journal article" date="2018" name="Nat. Ecol. Evol.">
        <title>Pezizomycetes genomes reveal the molecular basis of ectomycorrhizal truffle lifestyle.</title>
        <authorList>
            <person name="Murat C."/>
            <person name="Payen T."/>
            <person name="Noel B."/>
            <person name="Kuo A."/>
            <person name="Morin E."/>
            <person name="Chen J."/>
            <person name="Kohler A."/>
            <person name="Krizsan K."/>
            <person name="Balestrini R."/>
            <person name="Da Silva C."/>
            <person name="Montanini B."/>
            <person name="Hainaut M."/>
            <person name="Levati E."/>
            <person name="Barry K.W."/>
            <person name="Belfiori B."/>
            <person name="Cichocki N."/>
            <person name="Clum A."/>
            <person name="Dockter R.B."/>
            <person name="Fauchery L."/>
            <person name="Guy J."/>
            <person name="Iotti M."/>
            <person name="Le Tacon F."/>
            <person name="Lindquist E.A."/>
            <person name="Lipzen A."/>
            <person name="Malagnac F."/>
            <person name="Mello A."/>
            <person name="Molinier V."/>
            <person name="Miyauchi S."/>
            <person name="Poulain J."/>
            <person name="Riccioni C."/>
            <person name="Rubini A."/>
            <person name="Sitrit Y."/>
            <person name="Splivallo R."/>
            <person name="Traeger S."/>
            <person name="Wang M."/>
            <person name="Zifcakova L."/>
            <person name="Wipf D."/>
            <person name="Zambonelli A."/>
            <person name="Paolocci F."/>
            <person name="Nowrousian M."/>
            <person name="Ottonello S."/>
            <person name="Baldrian P."/>
            <person name="Spatafora J.W."/>
            <person name="Henrissat B."/>
            <person name="Nagy L.G."/>
            <person name="Aury J.M."/>
            <person name="Wincker P."/>
            <person name="Grigoriev I.V."/>
            <person name="Bonfante P."/>
            <person name="Martin F.M."/>
        </authorList>
    </citation>
    <scope>NUCLEOTIDE SEQUENCE [LARGE SCALE GENOMIC DNA]</scope>
    <source>
        <strain evidence="1 2">CCBAS932</strain>
    </source>
</reference>
<organism evidence="1 2">
    <name type="scientific">Morchella conica CCBAS932</name>
    <dbReference type="NCBI Taxonomy" id="1392247"/>
    <lineage>
        <taxon>Eukaryota</taxon>
        <taxon>Fungi</taxon>
        <taxon>Dikarya</taxon>
        <taxon>Ascomycota</taxon>
        <taxon>Pezizomycotina</taxon>
        <taxon>Pezizomycetes</taxon>
        <taxon>Pezizales</taxon>
        <taxon>Morchellaceae</taxon>
        <taxon>Morchella</taxon>
    </lineage>
</organism>
<keyword evidence="2" id="KW-1185">Reference proteome</keyword>
<accession>A0A3N4KA53</accession>
<dbReference type="AlphaFoldDB" id="A0A3N4KA53"/>
<sequence>MVMNFFRQNHILPSLIAAGCTSLVQPLDISINKPIKHRIRELTDEAIIEVEEREGSAFEKWTVGQRRIVTTWTVGDAWYQFSVESMHIIINSFRNVGLSLPVDGSEEWALRIKGFEEIEIGDWRRQLEVPDQGGQFTDITEQNDYSEEIEFVAHGEE</sequence>
<gene>
    <name evidence="1" type="ORF">P167DRAFT_579326</name>
</gene>
<name>A0A3N4KA53_9PEZI</name>
<dbReference type="EMBL" id="ML119185">
    <property type="protein sequence ID" value="RPB07380.1"/>
    <property type="molecule type" value="Genomic_DNA"/>
</dbReference>
<protein>
    <submittedName>
        <fullName evidence="1">Uncharacterized protein</fullName>
    </submittedName>
</protein>
<dbReference type="OrthoDB" id="5427804at2759"/>